<keyword evidence="3" id="KW-1185">Reference proteome</keyword>
<dbReference type="Gramene" id="PNT67918">
    <property type="protein sequence ID" value="PNT67918"/>
    <property type="gene ID" value="BRADI_3g33713v3"/>
</dbReference>
<evidence type="ECO:0000313" key="3">
    <source>
        <dbReference type="Proteomes" id="UP000008810"/>
    </source>
</evidence>
<proteinExistence type="predicted"/>
<sequence length="47" mass="5343">MQPVPNAPEVDKTCIDNKKAPPITQLHDQRCYISAFTQCLMTSRNHT</sequence>
<accession>A0A2K2D0V7</accession>
<dbReference type="Proteomes" id="UP000008810">
    <property type="component" value="Chromosome 3"/>
</dbReference>
<gene>
    <name evidence="1" type="ORF">BRADI_3g33713v3</name>
</gene>
<reference evidence="2" key="3">
    <citation type="submission" date="2018-08" db="UniProtKB">
        <authorList>
            <consortium name="EnsemblPlants"/>
        </authorList>
    </citation>
    <scope>IDENTIFICATION</scope>
    <source>
        <strain evidence="2">cv. Bd21</strain>
    </source>
</reference>
<protein>
    <submittedName>
        <fullName evidence="1 2">Uncharacterized protein</fullName>
    </submittedName>
</protein>
<dbReference type="InParanoid" id="A0A2K2D0V7"/>
<dbReference type="AlphaFoldDB" id="A0A2K2D0V7"/>
<organism evidence="1">
    <name type="scientific">Brachypodium distachyon</name>
    <name type="common">Purple false brome</name>
    <name type="synonym">Trachynia distachya</name>
    <dbReference type="NCBI Taxonomy" id="15368"/>
    <lineage>
        <taxon>Eukaryota</taxon>
        <taxon>Viridiplantae</taxon>
        <taxon>Streptophyta</taxon>
        <taxon>Embryophyta</taxon>
        <taxon>Tracheophyta</taxon>
        <taxon>Spermatophyta</taxon>
        <taxon>Magnoliopsida</taxon>
        <taxon>Liliopsida</taxon>
        <taxon>Poales</taxon>
        <taxon>Poaceae</taxon>
        <taxon>BOP clade</taxon>
        <taxon>Pooideae</taxon>
        <taxon>Stipodae</taxon>
        <taxon>Brachypodieae</taxon>
        <taxon>Brachypodium</taxon>
    </lineage>
</organism>
<evidence type="ECO:0000313" key="2">
    <source>
        <dbReference type="EnsemblPlants" id="PNT67918"/>
    </source>
</evidence>
<reference evidence="1" key="2">
    <citation type="submission" date="2017-06" db="EMBL/GenBank/DDBJ databases">
        <title>WGS assembly of Brachypodium distachyon.</title>
        <authorList>
            <consortium name="The International Brachypodium Initiative"/>
            <person name="Lucas S."/>
            <person name="Harmon-Smith M."/>
            <person name="Lail K."/>
            <person name="Tice H."/>
            <person name="Grimwood J."/>
            <person name="Bruce D."/>
            <person name="Barry K."/>
            <person name="Shu S."/>
            <person name="Lindquist E."/>
            <person name="Wang M."/>
            <person name="Pitluck S."/>
            <person name="Vogel J.P."/>
            <person name="Garvin D.F."/>
            <person name="Mockler T.C."/>
            <person name="Schmutz J."/>
            <person name="Rokhsar D."/>
            <person name="Bevan M.W."/>
        </authorList>
    </citation>
    <scope>NUCLEOTIDE SEQUENCE</scope>
    <source>
        <strain evidence="1">Bd21</strain>
    </source>
</reference>
<name>A0A2K2D0V7_BRADI</name>
<reference evidence="1 2" key="1">
    <citation type="journal article" date="2010" name="Nature">
        <title>Genome sequencing and analysis of the model grass Brachypodium distachyon.</title>
        <authorList>
            <consortium name="International Brachypodium Initiative"/>
        </authorList>
    </citation>
    <scope>NUCLEOTIDE SEQUENCE [LARGE SCALE GENOMIC DNA]</scope>
    <source>
        <strain evidence="1 2">Bd21</strain>
    </source>
</reference>
<dbReference type="EnsemblPlants" id="PNT67918">
    <property type="protein sequence ID" value="PNT67918"/>
    <property type="gene ID" value="BRADI_3g33713v3"/>
</dbReference>
<dbReference type="EMBL" id="CM000882">
    <property type="protein sequence ID" value="PNT67918.1"/>
    <property type="molecule type" value="Genomic_DNA"/>
</dbReference>
<evidence type="ECO:0000313" key="1">
    <source>
        <dbReference type="EMBL" id="PNT67918.1"/>
    </source>
</evidence>